<gene>
    <name evidence="2" type="ORF">R0135_15245</name>
</gene>
<feature type="signal peptide" evidence="1">
    <location>
        <begin position="1"/>
        <end position="26"/>
    </location>
</feature>
<evidence type="ECO:0000256" key="1">
    <source>
        <dbReference type="SAM" id="SignalP"/>
    </source>
</evidence>
<sequence length="638" mass="67835">MKKRALTCAIRATLLGTITLAVGVQAAPNNKASLPVSSKSATTFTWNTVVNNSDQIPGYPGRFYNSYNPPSLNSNALVVFRARSTGRSRGPVSGVFYRDMAVAGGAIKTLADRDTEVPYPNNTCYPVGGESGEGEQAIECDNPGTQWSLATFNEFPSFPRIALTADAVATRGNHPPVWTYSVNSENTLTPQGEEEEEITRAGTTGAYVKLEARHDESPLVTGSSLLGEVPEFSDLFSVPGVATATRFDVFPGAPAITDAGVIAFKGNYSDGTGKTGVFYRQVTANNAGGSAKIQLVANSDSQIPNPGDCIPGTTFGSTAPPSAAGDQMVFVGFDNENDPSCGGIYLAPLQPGSVLTTLVGLEDRVPGQGNARFNQLGEGLSYDGRFVGFWGAWGEEKKTLRLYCPQEGNRDRRDFCNNVGQFDPQTGTATGDINSICSDETDNTDLCYQERDVPINQGIFVYDLTGKGKLRLVARSGVDAEYDDFVYWNYSGKPPGVGEGEDAAEPPRWRSSAFQSVSQRAGGTFRIAFLARNGELDSRKVYTNAVDGIYLGEVLGSTAPSVTTLVQTGMDGTILDPAAVWDDDEAGQTPKVPLPIASLALERDAFRGGWLAITASMGVEEAGWAGIYLTRVAPPPGN</sequence>
<evidence type="ECO:0008006" key="4">
    <source>
        <dbReference type="Google" id="ProtNLM"/>
    </source>
</evidence>
<keyword evidence="1" id="KW-0732">Signal</keyword>
<proteinExistence type="predicted"/>
<keyword evidence="3" id="KW-1185">Reference proteome</keyword>
<name>A0ABZ0I3D0_9GAMM</name>
<evidence type="ECO:0000313" key="3">
    <source>
        <dbReference type="Proteomes" id="UP001626537"/>
    </source>
</evidence>
<feature type="chain" id="PRO_5046999353" description="MSHA biogenesis protein MshQ" evidence="1">
    <location>
        <begin position="27"/>
        <end position="638"/>
    </location>
</feature>
<protein>
    <recommendedName>
        <fullName evidence="4">MSHA biogenesis protein MshQ</fullName>
    </recommendedName>
</protein>
<reference evidence="2 3" key="1">
    <citation type="submission" date="2023-10" db="EMBL/GenBank/DDBJ databases">
        <title>Two novel species belonging to the OM43/NOR5 clade.</title>
        <authorList>
            <person name="Park M."/>
        </authorList>
    </citation>
    <scope>NUCLEOTIDE SEQUENCE [LARGE SCALE GENOMIC DNA]</scope>
    <source>
        <strain evidence="2 3">IMCC43200</strain>
    </source>
</reference>
<dbReference type="RefSeq" id="WP_407347782.1">
    <property type="nucleotide sequence ID" value="NZ_CP136864.1"/>
</dbReference>
<dbReference type="EMBL" id="CP136864">
    <property type="protein sequence ID" value="WOJ93124.1"/>
    <property type="molecule type" value="Genomic_DNA"/>
</dbReference>
<evidence type="ECO:0000313" key="2">
    <source>
        <dbReference type="EMBL" id="WOJ93124.1"/>
    </source>
</evidence>
<dbReference type="Proteomes" id="UP001626537">
    <property type="component" value="Chromosome"/>
</dbReference>
<accession>A0ABZ0I3D0</accession>
<organism evidence="2 3">
    <name type="scientific">Congregibacter variabilis</name>
    <dbReference type="NCBI Taxonomy" id="3081200"/>
    <lineage>
        <taxon>Bacteria</taxon>
        <taxon>Pseudomonadati</taxon>
        <taxon>Pseudomonadota</taxon>
        <taxon>Gammaproteobacteria</taxon>
        <taxon>Cellvibrionales</taxon>
        <taxon>Halieaceae</taxon>
        <taxon>Congregibacter</taxon>
    </lineage>
</organism>